<feature type="domain" description="TRNA-binding" evidence="4">
    <location>
        <begin position="1"/>
        <end position="37"/>
    </location>
</feature>
<evidence type="ECO:0000256" key="3">
    <source>
        <dbReference type="PROSITE-ProRule" id="PRU00209"/>
    </source>
</evidence>
<accession>A0A6B2LTJ2</accession>
<organism evidence="5">
    <name type="scientific">Arcella intermedia</name>
    <dbReference type="NCBI Taxonomy" id="1963864"/>
    <lineage>
        <taxon>Eukaryota</taxon>
        <taxon>Amoebozoa</taxon>
        <taxon>Tubulinea</taxon>
        <taxon>Elardia</taxon>
        <taxon>Arcellinida</taxon>
        <taxon>Sphaerothecina</taxon>
        <taxon>Arcellidae</taxon>
        <taxon>Arcella</taxon>
    </lineage>
</organism>
<dbReference type="PROSITE" id="PS50886">
    <property type="entry name" value="TRBD"/>
    <property type="match status" value="1"/>
</dbReference>
<keyword evidence="2 3" id="KW-0694">RNA-binding</keyword>
<reference evidence="5" key="1">
    <citation type="journal article" date="2020" name="J. Eukaryot. Microbiol.">
        <title>De novo Sequencing, Assembly and Annotation of the Transcriptome for the Free-Living Testate Amoeba Arcella intermedia.</title>
        <authorList>
            <person name="Ribeiro G.M."/>
            <person name="Porfirio-Sousa A.L."/>
            <person name="Maurer-Alcala X.X."/>
            <person name="Katz L.A."/>
            <person name="Lahr D.J.G."/>
        </authorList>
    </citation>
    <scope>NUCLEOTIDE SEQUENCE</scope>
</reference>
<dbReference type="InterPro" id="IPR051270">
    <property type="entry name" value="Tyrosine-tRNA_ligase_regulator"/>
</dbReference>
<dbReference type="PANTHER" id="PTHR11586:SF33">
    <property type="entry name" value="AMINOACYL TRNA SYNTHASE COMPLEX-INTERACTING MULTIFUNCTIONAL PROTEIN 1"/>
    <property type="match status" value="1"/>
</dbReference>
<dbReference type="AlphaFoldDB" id="A0A6B2LTJ2"/>
<dbReference type="EMBL" id="GIBP01011211">
    <property type="protein sequence ID" value="NDV40180.1"/>
    <property type="molecule type" value="Transcribed_RNA"/>
</dbReference>
<evidence type="ECO:0000256" key="1">
    <source>
        <dbReference type="ARBA" id="ARBA00022555"/>
    </source>
</evidence>
<dbReference type="InterPro" id="IPR002547">
    <property type="entry name" value="tRNA-bd_dom"/>
</dbReference>
<dbReference type="PANTHER" id="PTHR11586">
    <property type="entry name" value="TRNA-AMINOACYLATION COFACTOR ARC1 FAMILY MEMBER"/>
    <property type="match status" value="1"/>
</dbReference>
<evidence type="ECO:0000256" key="2">
    <source>
        <dbReference type="ARBA" id="ARBA00022884"/>
    </source>
</evidence>
<sequence length="94" mass="10056">MRGVLSEGMIIAASDSTKSKVEIVSPPERASNGESIVIEGYPSQPSPQVNPKLFMELLKDLKTNEECVATYKGIPWMTSAGPCNVTSLRGADLS</sequence>
<evidence type="ECO:0000313" key="5">
    <source>
        <dbReference type="EMBL" id="NDV40180.1"/>
    </source>
</evidence>
<proteinExistence type="predicted"/>
<keyword evidence="1 3" id="KW-0820">tRNA-binding</keyword>
<evidence type="ECO:0000259" key="4">
    <source>
        <dbReference type="PROSITE" id="PS50886"/>
    </source>
</evidence>
<name>A0A6B2LTJ2_9EUKA</name>
<dbReference type="SUPFAM" id="SSF50249">
    <property type="entry name" value="Nucleic acid-binding proteins"/>
    <property type="match status" value="1"/>
</dbReference>
<dbReference type="Gene3D" id="2.40.50.140">
    <property type="entry name" value="Nucleic acid-binding proteins"/>
    <property type="match status" value="1"/>
</dbReference>
<dbReference type="InterPro" id="IPR012340">
    <property type="entry name" value="NA-bd_OB-fold"/>
</dbReference>
<dbReference type="GO" id="GO:0000049">
    <property type="term" value="F:tRNA binding"/>
    <property type="evidence" value="ECO:0007669"/>
    <property type="project" value="UniProtKB-UniRule"/>
</dbReference>
<protein>
    <recommendedName>
        <fullName evidence="4">tRNA-binding domain-containing protein</fullName>
    </recommendedName>
</protein>